<gene>
    <name evidence="2" type="ORF">SAMN05216474_1391</name>
</gene>
<proteinExistence type="predicted"/>
<dbReference type="EMBL" id="FPAS01000002">
    <property type="protein sequence ID" value="SFT62515.1"/>
    <property type="molecule type" value="Genomic_DNA"/>
</dbReference>
<accession>A0A1I6ZIV7</accession>
<organism evidence="2 3">
    <name type="scientific">Lishizhenia tianjinensis</name>
    <dbReference type="NCBI Taxonomy" id="477690"/>
    <lineage>
        <taxon>Bacteria</taxon>
        <taxon>Pseudomonadati</taxon>
        <taxon>Bacteroidota</taxon>
        <taxon>Flavobacteriia</taxon>
        <taxon>Flavobacteriales</taxon>
        <taxon>Crocinitomicaceae</taxon>
        <taxon>Lishizhenia</taxon>
    </lineage>
</organism>
<sequence length="171" mass="19787">MNPVVKHTLRFIVFVLVQALIIGQIPFPLGIHPMIYPLFILLLPFEMGLIGVMIIAFFCGMSIDFFMNTFGLHASSAVLIAYLRPELFSLFSPRDGYEGFEEGNIYQMGWRWFIPVFGIFTLVHHLYFFIVEYLSFKEILFVFQKTILSAAITLFLAIIIQVLFFKKGKKK</sequence>
<keyword evidence="1" id="KW-0472">Membrane</keyword>
<dbReference type="AlphaFoldDB" id="A0A1I6ZIV7"/>
<feature type="transmembrane region" description="Helical" evidence="1">
    <location>
        <begin position="12"/>
        <end position="29"/>
    </location>
</feature>
<dbReference type="STRING" id="477690.SAMN05216474_1391"/>
<reference evidence="2 3" key="1">
    <citation type="submission" date="2016-10" db="EMBL/GenBank/DDBJ databases">
        <authorList>
            <person name="de Groot N.N."/>
        </authorList>
    </citation>
    <scope>NUCLEOTIDE SEQUENCE [LARGE SCALE GENOMIC DNA]</scope>
    <source>
        <strain evidence="2 3">CGMCC 1.7005</strain>
    </source>
</reference>
<evidence type="ECO:0000313" key="2">
    <source>
        <dbReference type="EMBL" id="SFT62515.1"/>
    </source>
</evidence>
<feature type="transmembrane region" description="Helical" evidence="1">
    <location>
        <begin position="35"/>
        <end position="58"/>
    </location>
</feature>
<keyword evidence="1" id="KW-0812">Transmembrane</keyword>
<keyword evidence="1" id="KW-1133">Transmembrane helix</keyword>
<name>A0A1I6ZIV7_9FLAO</name>
<evidence type="ECO:0008006" key="4">
    <source>
        <dbReference type="Google" id="ProtNLM"/>
    </source>
</evidence>
<protein>
    <recommendedName>
        <fullName evidence="4">Rod shape-determining protein MreD</fullName>
    </recommendedName>
</protein>
<evidence type="ECO:0000256" key="1">
    <source>
        <dbReference type="SAM" id="Phobius"/>
    </source>
</evidence>
<dbReference type="RefSeq" id="WP_090247644.1">
    <property type="nucleotide sequence ID" value="NZ_FPAS01000002.1"/>
</dbReference>
<dbReference type="OrthoDB" id="1132160at2"/>
<evidence type="ECO:0000313" key="3">
    <source>
        <dbReference type="Proteomes" id="UP000236454"/>
    </source>
</evidence>
<keyword evidence="3" id="KW-1185">Reference proteome</keyword>
<feature type="transmembrane region" description="Helical" evidence="1">
    <location>
        <begin position="112"/>
        <end position="134"/>
    </location>
</feature>
<dbReference type="Proteomes" id="UP000236454">
    <property type="component" value="Unassembled WGS sequence"/>
</dbReference>
<feature type="transmembrane region" description="Helical" evidence="1">
    <location>
        <begin position="146"/>
        <end position="165"/>
    </location>
</feature>